<gene>
    <name evidence="3" type="ORF">AWU67_05425</name>
</gene>
<sequence>MRDPPGGETRVARRVVIAGASGFIGQYLCERYRAAGSTVHTIGRSGADASWGDHAAITALLDGADLLVNLAGKSVNCRYTAANRAEIMRSRIDTTRQLAAAIADCQSPPPLWVNSSTATIYRHADDRAMTESTGEIGTGFSVGIATAWEREFFASTLPGTRRVALRMAIVLGDGSALLPLLNLARFGLGGPQLDGRWFSTAKRRAAGTFHEYRATGGHQKFSWVHISDVANIIDFVEANPELAGVLNVAAPGTSDNTSLMRTLRELVRMPVGLPTWRWMLELGSAAINSETELVLKSRWVVPERLTELGYDFDYPELEPALRAIVAERAAR</sequence>
<dbReference type="InterPro" id="IPR001509">
    <property type="entry name" value="Epimerase_deHydtase"/>
</dbReference>
<dbReference type="SUPFAM" id="SSF51735">
    <property type="entry name" value="NAD(P)-binding Rossmann-fold domains"/>
    <property type="match status" value="1"/>
</dbReference>
<dbReference type="Pfam" id="PF01370">
    <property type="entry name" value="Epimerase"/>
    <property type="match status" value="1"/>
</dbReference>
<dbReference type="PANTHER" id="PTHR11092:SF0">
    <property type="entry name" value="EPIMERASE FAMILY PROTEIN SDR39U1"/>
    <property type="match status" value="1"/>
</dbReference>
<dbReference type="Proteomes" id="UP000058305">
    <property type="component" value="Chromosome"/>
</dbReference>
<protein>
    <submittedName>
        <fullName evidence="3">NAD-dependent epimerase</fullName>
    </submittedName>
</protein>
<dbReference type="Pfam" id="PF08338">
    <property type="entry name" value="DUF1731"/>
    <property type="match status" value="1"/>
</dbReference>
<dbReference type="EMBL" id="CP014145">
    <property type="protein sequence ID" value="AMB60364.1"/>
    <property type="molecule type" value="Genomic_DNA"/>
</dbReference>
<feature type="domain" description="DUF1731" evidence="2">
    <location>
        <begin position="290"/>
        <end position="324"/>
    </location>
</feature>
<proteinExistence type="predicted"/>
<feature type="domain" description="NAD-dependent epimerase/dehydratase" evidence="1">
    <location>
        <begin position="15"/>
        <end position="132"/>
    </location>
</feature>
<dbReference type="PANTHER" id="PTHR11092">
    <property type="entry name" value="SUGAR NUCLEOTIDE EPIMERASE RELATED"/>
    <property type="match status" value="1"/>
</dbReference>
<name>A0A120I1D9_9MICO</name>
<organism evidence="3 4">
    <name type="scientific">Microterricola viridarii</name>
    <dbReference type="NCBI Taxonomy" id="412690"/>
    <lineage>
        <taxon>Bacteria</taxon>
        <taxon>Bacillati</taxon>
        <taxon>Actinomycetota</taxon>
        <taxon>Actinomycetes</taxon>
        <taxon>Micrococcales</taxon>
        <taxon>Microbacteriaceae</taxon>
        <taxon>Microterricola</taxon>
    </lineage>
</organism>
<dbReference type="InterPro" id="IPR013549">
    <property type="entry name" value="DUF1731"/>
</dbReference>
<evidence type="ECO:0000313" key="3">
    <source>
        <dbReference type="EMBL" id="AMB60364.1"/>
    </source>
</evidence>
<keyword evidence="4" id="KW-1185">Reference proteome</keyword>
<evidence type="ECO:0000313" key="4">
    <source>
        <dbReference type="Proteomes" id="UP000058305"/>
    </source>
</evidence>
<evidence type="ECO:0000259" key="2">
    <source>
        <dbReference type="Pfam" id="PF08338"/>
    </source>
</evidence>
<dbReference type="InterPro" id="IPR036291">
    <property type="entry name" value="NAD(P)-bd_dom_sf"/>
</dbReference>
<dbReference type="AlphaFoldDB" id="A0A120I1D9"/>
<accession>A0A120I1D9</accession>
<evidence type="ECO:0000259" key="1">
    <source>
        <dbReference type="Pfam" id="PF01370"/>
    </source>
</evidence>
<reference evidence="4" key="2">
    <citation type="submission" date="2016-01" db="EMBL/GenBank/DDBJ databases">
        <title>First complete genome sequence of a species in the genus Microterricola, an extremophilic cold active enzyme producing strain ERGS5:02 isolated from Sikkim Himalaya.</title>
        <authorList>
            <person name="Kumar R."/>
            <person name="Singh D."/>
            <person name="Swarnkar M.K."/>
        </authorList>
    </citation>
    <scope>NUCLEOTIDE SEQUENCE [LARGE SCALE GENOMIC DNA]</scope>
    <source>
        <strain evidence="4">ERGS5:02</strain>
    </source>
</reference>
<dbReference type="Gene3D" id="3.40.50.720">
    <property type="entry name" value="NAD(P)-binding Rossmann-like Domain"/>
    <property type="match status" value="1"/>
</dbReference>
<dbReference type="KEGG" id="mvd:AWU67_05425"/>
<reference evidence="3 4" key="1">
    <citation type="journal article" date="2016" name="J. Biotechnol.">
        <title>First complete genome sequence of a species in the genus Microterricola, an extremophilic cold active enzyme producing bacterial strain ERGS5:02 isolated from Sikkim Himalaya.</title>
        <authorList>
            <person name="Himanshu"/>
            <person name="Swarnkar M.K."/>
            <person name="Singh D."/>
            <person name="Kumar R."/>
        </authorList>
    </citation>
    <scope>NUCLEOTIDE SEQUENCE [LARGE SCALE GENOMIC DNA]</scope>
    <source>
        <strain evidence="3 4">ERGS5:02</strain>
    </source>
</reference>